<evidence type="ECO:0000313" key="1">
    <source>
        <dbReference type="EMBL" id="KIO07767.1"/>
    </source>
</evidence>
<accession>A0A0C3KDT0</accession>
<proteinExistence type="predicted"/>
<dbReference type="OrthoDB" id="3212455at2759"/>
<keyword evidence="2" id="KW-1185">Reference proteome</keyword>
<dbReference type="HOGENOM" id="CLU_166304_0_0_1"/>
<reference evidence="1 2" key="1">
    <citation type="submission" date="2014-04" db="EMBL/GenBank/DDBJ databases">
        <authorList>
            <consortium name="DOE Joint Genome Institute"/>
            <person name="Kuo A."/>
            <person name="Kohler A."/>
            <person name="Costa M.D."/>
            <person name="Nagy L.G."/>
            <person name="Floudas D."/>
            <person name="Copeland A."/>
            <person name="Barry K.W."/>
            <person name="Cichocki N."/>
            <person name="Veneault-Fourrey C."/>
            <person name="LaButti K."/>
            <person name="Lindquist E.A."/>
            <person name="Lipzen A."/>
            <person name="Lundell T."/>
            <person name="Morin E."/>
            <person name="Murat C."/>
            <person name="Sun H."/>
            <person name="Tunlid A."/>
            <person name="Henrissat B."/>
            <person name="Grigoriev I.V."/>
            <person name="Hibbett D.S."/>
            <person name="Martin F."/>
            <person name="Nordberg H.P."/>
            <person name="Cantor M.N."/>
            <person name="Hua S.X."/>
        </authorList>
    </citation>
    <scope>NUCLEOTIDE SEQUENCE [LARGE SCALE GENOMIC DNA]</scope>
    <source>
        <strain evidence="1 2">Marx 270</strain>
    </source>
</reference>
<gene>
    <name evidence="1" type="ORF">M404DRAFT_997914</name>
</gene>
<evidence type="ECO:0000313" key="2">
    <source>
        <dbReference type="Proteomes" id="UP000054217"/>
    </source>
</evidence>
<reference evidence="2" key="2">
    <citation type="submission" date="2015-01" db="EMBL/GenBank/DDBJ databases">
        <title>Evolutionary Origins and Diversification of the Mycorrhizal Mutualists.</title>
        <authorList>
            <consortium name="DOE Joint Genome Institute"/>
            <consortium name="Mycorrhizal Genomics Consortium"/>
            <person name="Kohler A."/>
            <person name="Kuo A."/>
            <person name="Nagy L.G."/>
            <person name="Floudas D."/>
            <person name="Copeland A."/>
            <person name="Barry K.W."/>
            <person name="Cichocki N."/>
            <person name="Veneault-Fourrey C."/>
            <person name="LaButti K."/>
            <person name="Lindquist E.A."/>
            <person name="Lipzen A."/>
            <person name="Lundell T."/>
            <person name="Morin E."/>
            <person name="Murat C."/>
            <person name="Riley R."/>
            <person name="Ohm R."/>
            <person name="Sun H."/>
            <person name="Tunlid A."/>
            <person name="Henrissat B."/>
            <person name="Grigoriev I.V."/>
            <person name="Hibbett D.S."/>
            <person name="Martin F."/>
        </authorList>
    </citation>
    <scope>NUCLEOTIDE SEQUENCE [LARGE SCALE GENOMIC DNA]</scope>
    <source>
        <strain evidence="2">Marx 270</strain>
    </source>
</reference>
<dbReference type="EMBL" id="KN831959">
    <property type="protein sequence ID" value="KIO07767.1"/>
    <property type="molecule type" value="Genomic_DNA"/>
</dbReference>
<sequence length="109" mass="12981">MNHGTVAIALVQRQVMIIQACRSHARHDRWLDVYTYVPFGDRLFLASPVPYARIASSDLLAIFHFRTPTTDMIELSEQAYQEFMELNAKHRLKYENMWRRRKARRALSW</sequence>
<name>A0A0C3KDT0_PISTI</name>
<dbReference type="Proteomes" id="UP000054217">
    <property type="component" value="Unassembled WGS sequence"/>
</dbReference>
<dbReference type="InParanoid" id="A0A0C3KDT0"/>
<protein>
    <submittedName>
        <fullName evidence="1">Uncharacterized protein</fullName>
    </submittedName>
</protein>
<organism evidence="1 2">
    <name type="scientific">Pisolithus tinctorius Marx 270</name>
    <dbReference type="NCBI Taxonomy" id="870435"/>
    <lineage>
        <taxon>Eukaryota</taxon>
        <taxon>Fungi</taxon>
        <taxon>Dikarya</taxon>
        <taxon>Basidiomycota</taxon>
        <taxon>Agaricomycotina</taxon>
        <taxon>Agaricomycetes</taxon>
        <taxon>Agaricomycetidae</taxon>
        <taxon>Boletales</taxon>
        <taxon>Sclerodermatineae</taxon>
        <taxon>Pisolithaceae</taxon>
        <taxon>Pisolithus</taxon>
    </lineage>
</organism>
<dbReference type="AlphaFoldDB" id="A0A0C3KDT0"/>